<dbReference type="Gene3D" id="1.20.1260.10">
    <property type="match status" value="1"/>
</dbReference>
<dbReference type="EMBL" id="JANLCJ010000642">
    <property type="protein sequence ID" value="MCS5737370.1"/>
    <property type="molecule type" value="Genomic_DNA"/>
</dbReference>
<accession>A0ABT2HBP4</accession>
<sequence>AERAMTAEEMLKDMKLTLTCISKNVQELIADVGIDAVTQNKLQDLCADIDKQYYFVNSSMEVK</sequence>
<name>A0ABT2HBP4_9MICO</name>
<protein>
    <submittedName>
        <fullName evidence="1">Uncharacterized protein</fullName>
    </submittedName>
</protein>
<proteinExistence type="predicted"/>
<dbReference type="Proteomes" id="UP001165586">
    <property type="component" value="Unassembled WGS sequence"/>
</dbReference>
<organism evidence="1 2">
    <name type="scientific">Herbiconiux daphne</name>
    <dbReference type="NCBI Taxonomy" id="2970914"/>
    <lineage>
        <taxon>Bacteria</taxon>
        <taxon>Bacillati</taxon>
        <taxon>Actinomycetota</taxon>
        <taxon>Actinomycetes</taxon>
        <taxon>Micrococcales</taxon>
        <taxon>Microbacteriaceae</taxon>
        <taxon>Herbiconiux</taxon>
    </lineage>
</organism>
<evidence type="ECO:0000313" key="1">
    <source>
        <dbReference type="EMBL" id="MCS5737370.1"/>
    </source>
</evidence>
<keyword evidence="2" id="KW-1185">Reference proteome</keyword>
<gene>
    <name evidence="1" type="ORF">N1032_26925</name>
</gene>
<dbReference type="InterPro" id="IPR012347">
    <property type="entry name" value="Ferritin-like"/>
</dbReference>
<comment type="caution">
    <text evidence="1">The sequence shown here is derived from an EMBL/GenBank/DDBJ whole genome shotgun (WGS) entry which is preliminary data.</text>
</comment>
<dbReference type="RefSeq" id="WP_259543749.1">
    <property type="nucleotide sequence ID" value="NZ_JANLCJ010000642.1"/>
</dbReference>
<evidence type="ECO:0000313" key="2">
    <source>
        <dbReference type="Proteomes" id="UP001165586"/>
    </source>
</evidence>
<reference evidence="1" key="1">
    <citation type="submission" date="2022-08" db="EMBL/GenBank/DDBJ databases">
        <authorList>
            <person name="Deng Y."/>
            <person name="Han X.-F."/>
            <person name="Zhang Y.-Q."/>
        </authorList>
    </citation>
    <scope>NUCLEOTIDE SEQUENCE</scope>
    <source>
        <strain evidence="1">CPCC 203386</strain>
    </source>
</reference>
<feature type="non-terminal residue" evidence="1">
    <location>
        <position position="1"/>
    </location>
</feature>